<protein>
    <recommendedName>
        <fullName evidence="2">2TM domain-containing protein</fullName>
    </recommendedName>
</protein>
<dbReference type="Pfam" id="PF13239">
    <property type="entry name" value="2TM"/>
    <property type="match status" value="1"/>
</dbReference>
<dbReference type="RefSeq" id="WP_095072238.1">
    <property type="nucleotide sequence ID" value="NZ_LT906465.1"/>
</dbReference>
<organism evidence="3 4">
    <name type="scientific">Chryseobacterium taklimakanense</name>
    <dbReference type="NCBI Taxonomy" id="536441"/>
    <lineage>
        <taxon>Bacteria</taxon>
        <taxon>Pseudomonadati</taxon>
        <taxon>Bacteroidota</taxon>
        <taxon>Flavobacteriia</taxon>
        <taxon>Flavobacteriales</taxon>
        <taxon>Weeksellaceae</taxon>
        <taxon>Chryseobacterium group</taxon>
        <taxon>Chryseobacterium</taxon>
    </lineage>
</organism>
<keyword evidence="1" id="KW-0812">Transmembrane</keyword>
<accession>A0A239XLI0</accession>
<sequence length="94" mass="10946">METCSNSEKLERAKRKVRRIKGFYIHALVYLLVNLFIIFSNGFAEKNGFADMDSYYTAILWGFGLLAHGLTVFGSQMILGDDWEERKIREMMNK</sequence>
<dbReference type="Proteomes" id="UP000215196">
    <property type="component" value="Chromosome 1"/>
</dbReference>
<dbReference type="AlphaFoldDB" id="A0A239XLI0"/>
<name>A0A239XLI0_9FLAO</name>
<reference evidence="3 4" key="1">
    <citation type="submission" date="2017-06" db="EMBL/GenBank/DDBJ databases">
        <authorList>
            <consortium name="Pathogen Informatics"/>
        </authorList>
    </citation>
    <scope>NUCLEOTIDE SEQUENCE [LARGE SCALE GENOMIC DNA]</scope>
    <source>
        <strain evidence="3 4">NCTC13490</strain>
    </source>
</reference>
<dbReference type="KEGG" id="ctak:4412677_01655"/>
<gene>
    <name evidence="3" type="ORF">SAMEA4412677_01655</name>
</gene>
<feature type="domain" description="2TM" evidence="2">
    <location>
        <begin position="11"/>
        <end position="93"/>
    </location>
</feature>
<evidence type="ECO:0000313" key="3">
    <source>
        <dbReference type="EMBL" id="SNV46973.1"/>
    </source>
</evidence>
<dbReference type="EMBL" id="LT906465">
    <property type="protein sequence ID" value="SNV46973.1"/>
    <property type="molecule type" value="Genomic_DNA"/>
</dbReference>
<proteinExistence type="predicted"/>
<evidence type="ECO:0000313" key="4">
    <source>
        <dbReference type="Proteomes" id="UP000215196"/>
    </source>
</evidence>
<evidence type="ECO:0000259" key="2">
    <source>
        <dbReference type="Pfam" id="PF13239"/>
    </source>
</evidence>
<keyword evidence="1" id="KW-1133">Transmembrane helix</keyword>
<keyword evidence="1" id="KW-0472">Membrane</keyword>
<keyword evidence="4" id="KW-1185">Reference proteome</keyword>
<feature type="transmembrane region" description="Helical" evidence="1">
    <location>
        <begin position="55"/>
        <end position="79"/>
    </location>
</feature>
<evidence type="ECO:0000256" key="1">
    <source>
        <dbReference type="SAM" id="Phobius"/>
    </source>
</evidence>
<feature type="transmembrane region" description="Helical" evidence="1">
    <location>
        <begin position="22"/>
        <end position="43"/>
    </location>
</feature>
<dbReference type="InterPro" id="IPR025698">
    <property type="entry name" value="2TM_dom"/>
</dbReference>